<gene>
    <name evidence="1" type="ORF">AWN90_10535</name>
</gene>
<dbReference type="OrthoDB" id="9967796at2"/>
<keyword evidence="2" id="KW-1185">Reference proteome</keyword>
<protein>
    <submittedName>
        <fullName evidence="1">Uncharacterized protein</fullName>
    </submittedName>
</protein>
<dbReference type="AlphaFoldDB" id="A0A164H9Q0"/>
<evidence type="ECO:0000313" key="2">
    <source>
        <dbReference type="Proteomes" id="UP000076512"/>
    </source>
</evidence>
<organism evidence="1 2">
    <name type="scientific">Nocardia terpenica</name>
    <dbReference type="NCBI Taxonomy" id="455432"/>
    <lineage>
        <taxon>Bacteria</taxon>
        <taxon>Bacillati</taxon>
        <taxon>Actinomycetota</taxon>
        <taxon>Actinomycetes</taxon>
        <taxon>Mycobacteriales</taxon>
        <taxon>Nocardiaceae</taxon>
        <taxon>Nocardia</taxon>
    </lineage>
</organism>
<dbReference type="EMBL" id="LWGR01000021">
    <property type="protein sequence ID" value="KZM68321.1"/>
    <property type="molecule type" value="Genomic_DNA"/>
</dbReference>
<dbReference type="Proteomes" id="UP000076512">
    <property type="component" value="Unassembled WGS sequence"/>
</dbReference>
<accession>A0A164H9Q0</accession>
<dbReference type="STRING" id="455432.AWN90_10535"/>
<dbReference type="RefSeq" id="WP_067579816.1">
    <property type="nucleotide sequence ID" value="NZ_JABMCZ010000002.1"/>
</dbReference>
<proteinExistence type="predicted"/>
<name>A0A164H9Q0_9NOCA</name>
<sequence length="129" mass="13750">MTTNNDLLAAAELLEAAAIGSVRLALAQSPHGPQRGRRLDDNLDAVAGVLDRHRHLQEASMTINLARAIYASEATKHTLAQPDPADHAGGEDRIAQRLARLARQLLANPSGTPMHRLGMELAAVAEGRP</sequence>
<comment type="caution">
    <text evidence="1">The sequence shown here is derived from an EMBL/GenBank/DDBJ whole genome shotgun (WGS) entry which is preliminary data.</text>
</comment>
<reference evidence="1 2" key="1">
    <citation type="submission" date="2016-04" db="EMBL/GenBank/DDBJ databases">
        <authorList>
            <person name="Evans L.H."/>
            <person name="Alamgir A."/>
            <person name="Owens N."/>
            <person name="Weber N.D."/>
            <person name="Virtaneva K."/>
            <person name="Barbian K."/>
            <person name="Babar A."/>
            <person name="Rosenke K."/>
        </authorList>
    </citation>
    <scope>NUCLEOTIDE SEQUENCE [LARGE SCALE GENOMIC DNA]</scope>
    <source>
        <strain evidence="1 2">IFM 0406</strain>
    </source>
</reference>
<evidence type="ECO:0000313" key="1">
    <source>
        <dbReference type="EMBL" id="KZM68321.1"/>
    </source>
</evidence>